<sequence>MFNLLPSLTTAYRNQTLKPAQTTHFPPSRRLNDMIHYSTSDITKLRADCIVNAANSSLAGGGGVDGAIHRAAGDGLVNECRTLPGNPRCPTGEARITGAYKLPCKKVIHTVAPDLRDASEVPTFREKLASCYRNALQLAVDNKMRSIAIPALGTGIYRIKHEDSANVALGEVRRFLDEMADDNGFLLDIVFCDVNANITRTYEQYFPEYFPPAQDE</sequence>
<dbReference type="SMART" id="SM00506">
    <property type="entry name" value="A1pp"/>
    <property type="match status" value="1"/>
</dbReference>
<dbReference type="Pfam" id="PF01661">
    <property type="entry name" value="Macro"/>
    <property type="match status" value="1"/>
</dbReference>
<evidence type="ECO:0000313" key="3">
    <source>
        <dbReference type="Proteomes" id="UP000234254"/>
    </source>
</evidence>
<gene>
    <name evidence="2" type="ORF">P168DRAFT_303429</name>
</gene>
<dbReference type="VEuPathDB" id="FungiDB:P168DRAFT_303429"/>
<dbReference type="OrthoDB" id="6077599at2759"/>
<dbReference type="EMBL" id="MSFM01000004">
    <property type="protein sequence ID" value="PKY05683.1"/>
    <property type="molecule type" value="Genomic_DNA"/>
</dbReference>
<accession>A0A2I1D751</accession>
<dbReference type="PANTHER" id="PTHR11106:SF27">
    <property type="entry name" value="MACRO DOMAIN-CONTAINING PROTEIN"/>
    <property type="match status" value="1"/>
</dbReference>
<evidence type="ECO:0000313" key="2">
    <source>
        <dbReference type="EMBL" id="PKY05683.1"/>
    </source>
</evidence>
<dbReference type="InterPro" id="IPR043472">
    <property type="entry name" value="Macro_dom-like"/>
</dbReference>
<dbReference type="GeneID" id="36546280"/>
<dbReference type="InterPro" id="IPR002589">
    <property type="entry name" value="Macro_dom"/>
</dbReference>
<name>A0A2I1D751_ASPC2</name>
<comment type="caution">
    <text evidence="2">The sequence shown here is derived from an EMBL/GenBank/DDBJ whole genome shotgun (WGS) entry which is preliminary data.</text>
</comment>
<protein>
    <submittedName>
        <fullName evidence="2">A1pp-domain-containing protein</fullName>
    </submittedName>
</protein>
<dbReference type="SUPFAM" id="SSF52949">
    <property type="entry name" value="Macro domain-like"/>
    <property type="match status" value="1"/>
</dbReference>
<dbReference type="Gene3D" id="3.40.220.10">
    <property type="entry name" value="Leucine Aminopeptidase, subunit E, domain 1"/>
    <property type="match status" value="1"/>
</dbReference>
<reference evidence="2" key="1">
    <citation type="submission" date="2016-12" db="EMBL/GenBank/DDBJ databases">
        <title>The genomes of Aspergillus section Nigri reveals drivers in fungal speciation.</title>
        <authorList>
            <consortium name="DOE Joint Genome Institute"/>
            <person name="Vesth T.C."/>
            <person name="Nybo J."/>
            <person name="Theobald S."/>
            <person name="Brandl J."/>
            <person name="Frisvad J.C."/>
            <person name="Nielsen K.F."/>
            <person name="Lyhne E.K."/>
            <person name="Kogle M.E."/>
            <person name="Kuo A."/>
            <person name="Riley R."/>
            <person name="Clum A."/>
            <person name="Nolan M."/>
            <person name="Lipzen A."/>
            <person name="Salamov A."/>
            <person name="Henrissat B."/>
            <person name="Wiebenga A."/>
            <person name="De vries R.P."/>
            <person name="Grigoriev I.V."/>
            <person name="Mortensen U.H."/>
            <person name="Andersen M.R."/>
            <person name="Baker S.E."/>
        </authorList>
    </citation>
    <scope>NUCLEOTIDE SEQUENCE</scope>
    <source>
        <strain evidence="2">IBT 28561</strain>
    </source>
</reference>
<dbReference type="Proteomes" id="UP000234254">
    <property type="component" value="Unassembled WGS sequence"/>
</dbReference>
<dbReference type="RefSeq" id="XP_024694277.1">
    <property type="nucleotide sequence ID" value="XM_024838756.1"/>
</dbReference>
<feature type="domain" description="Macro" evidence="1">
    <location>
        <begin position="22"/>
        <end position="210"/>
    </location>
</feature>
<organism evidence="2 3">
    <name type="scientific">Aspergillus campestris (strain IBT 28561)</name>
    <dbReference type="NCBI Taxonomy" id="1392248"/>
    <lineage>
        <taxon>Eukaryota</taxon>
        <taxon>Fungi</taxon>
        <taxon>Dikarya</taxon>
        <taxon>Ascomycota</taxon>
        <taxon>Pezizomycotina</taxon>
        <taxon>Eurotiomycetes</taxon>
        <taxon>Eurotiomycetidae</taxon>
        <taxon>Eurotiales</taxon>
        <taxon>Aspergillaceae</taxon>
        <taxon>Aspergillus</taxon>
        <taxon>Aspergillus subgen. Circumdati</taxon>
    </lineage>
</organism>
<proteinExistence type="predicted"/>
<dbReference type="AlphaFoldDB" id="A0A2I1D751"/>
<dbReference type="PROSITE" id="PS51154">
    <property type="entry name" value="MACRO"/>
    <property type="match status" value="1"/>
</dbReference>
<dbReference type="CDD" id="cd02908">
    <property type="entry name" value="Macro_OAADPr_deacetylase"/>
    <property type="match status" value="1"/>
</dbReference>
<evidence type="ECO:0000259" key="1">
    <source>
        <dbReference type="PROSITE" id="PS51154"/>
    </source>
</evidence>
<dbReference type="PANTHER" id="PTHR11106">
    <property type="entry name" value="GANGLIOSIDE INDUCED DIFFERENTIATION ASSOCIATED PROTEIN 2-RELATED"/>
    <property type="match status" value="1"/>
</dbReference>
<keyword evidence="3" id="KW-1185">Reference proteome</keyword>